<dbReference type="STRING" id="683960.A0A1E3P719"/>
<evidence type="ECO:0000256" key="15">
    <source>
        <dbReference type="ARBA" id="ARBA00032583"/>
    </source>
</evidence>
<keyword evidence="17" id="KW-0175">Coiled coil</keyword>
<dbReference type="PANTHER" id="PTHR28262:SF1">
    <property type="entry name" value="DASH COMPLEX SUBUNIT SPC19"/>
    <property type="match status" value="1"/>
</dbReference>
<dbReference type="Proteomes" id="UP000094112">
    <property type="component" value="Unassembled WGS sequence"/>
</dbReference>
<evidence type="ECO:0000256" key="17">
    <source>
        <dbReference type="SAM" id="Coils"/>
    </source>
</evidence>
<feature type="coiled-coil region" evidence="17">
    <location>
        <begin position="109"/>
        <end position="153"/>
    </location>
</feature>
<dbReference type="OrthoDB" id="3981079at2759"/>
<keyword evidence="10" id="KW-0159">Chromosome partition</keyword>
<keyword evidence="8" id="KW-0493">Microtubule</keyword>
<keyword evidence="13" id="KW-0539">Nucleus</keyword>
<sequence length="164" mass="18773">MSYPNPGTLNGCISSLSSSVSLLGNSLDSLDTLTNDFGRLPLILDQNKIFTLVPEHDLNIAKKNLVHEIEPKIYKLVEIIRVKLSKLERKNSNLVSKIQLNEVRINNFRNDSSKTLADEEIEVEGTEEELEQLRQLKLKKDRLKYKLSSINLQNRKARLSMVNR</sequence>
<evidence type="ECO:0000256" key="8">
    <source>
        <dbReference type="ARBA" id="ARBA00022701"/>
    </source>
</evidence>
<evidence type="ECO:0000256" key="10">
    <source>
        <dbReference type="ARBA" id="ARBA00022829"/>
    </source>
</evidence>
<dbReference type="GO" id="GO:0008608">
    <property type="term" value="P:attachment of spindle microtubules to kinetochore"/>
    <property type="evidence" value="ECO:0007669"/>
    <property type="project" value="InterPro"/>
</dbReference>
<keyword evidence="9" id="KW-0498">Mitosis</keyword>
<keyword evidence="19" id="KW-1185">Reference proteome</keyword>
<reference evidence="18 19" key="1">
    <citation type="journal article" date="2016" name="Proc. Natl. Acad. Sci. U.S.A.">
        <title>Comparative genomics of biotechnologically important yeasts.</title>
        <authorList>
            <person name="Riley R."/>
            <person name="Haridas S."/>
            <person name="Wolfe K.H."/>
            <person name="Lopes M.R."/>
            <person name="Hittinger C.T."/>
            <person name="Goeker M."/>
            <person name="Salamov A.A."/>
            <person name="Wisecaver J.H."/>
            <person name="Long T.M."/>
            <person name="Calvey C.H."/>
            <person name="Aerts A.L."/>
            <person name="Barry K.W."/>
            <person name="Choi C."/>
            <person name="Clum A."/>
            <person name="Coughlan A.Y."/>
            <person name="Deshpande S."/>
            <person name="Douglass A.P."/>
            <person name="Hanson S.J."/>
            <person name="Klenk H.-P."/>
            <person name="LaButti K.M."/>
            <person name="Lapidus A."/>
            <person name="Lindquist E.A."/>
            <person name="Lipzen A.M."/>
            <person name="Meier-Kolthoff J.P."/>
            <person name="Ohm R.A."/>
            <person name="Otillar R.P."/>
            <person name="Pangilinan J.L."/>
            <person name="Peng Y."/>
            <person name="Rokas A."/>
            <person name="Rosa C.A."/>
            <person name="Scheuner C."/>
            <person name="Sibirny A.A."/>
            <person name="Slot J.C."/>
            <person name="Stielow J.B."/>
            <person name="Sun H."/>
            <person name="Kurtzman C.P."/>
            <person name="Blackwell M."/>
            <person name="Grigoriev I.V."/>
            <person name="Jeffries T.W."/>
        </authorList>
    </citation>
    <scope>NUCLEOTIDE SEQUENCE [LARGE SCALE GENOMIC DNA]</scope>
    <source>
        <strain evidence="19">ATCC 58044 / CBS 1984 / NCYC 433 / NRRL Y-366-8</strain>
    </source>
</reference>
<comment type="subunit">
    <text evidence="16">Component of the DASH complex consisting of ASK1, DAD1, DAD2, DAD3, DAD4, DAM1, DUO1, HSK3, SPC19 and SPC34, with a stoichiometry of one copy of each subunit per complex. Multiple DASH complexes oligomerize to form a ring that encircles spindle microtubules and organizes the rod-like NDC80 complexes of the outer kinetochore. DASH complex oligomerization strengthens microtubule attachments. On cytoplasmic microtubules, DASH complexes appear to form patches instead of rings.</text>
</comment>
<evidence type="ECO:0000256" key="5">
    <source>
        <dbReference type="ARBA" id="ARBA00016329"/>
    </source>
</evidence>
<evidence type="ECO:0000256" key="6">
    <source>
        <dbReference type="ARBA" id="ARBA00022454"/>
    </source>
</evidence>
<evidence type="ECO:0000256" key="1">
    <source>
        <dbReference type="ARBA" id="ARBA00004123"/>
    </source>
</evidence>
<evidence type="ECO:0000256" key="14">
    <source>
        <dbReference type="ARBA" id="ARBA00023328"/>
    </source>
</evidence>
<keyword evidence="11" id="KW-0995">Kinetochore</keyword>
<comment type="subcellular location">
    <subcellularLocation>
        <location evidence="3">Chromosome</location>
        <location evidence="3">Centromere</location>
        <location evidence="3">Kinetochore</location>
    </subcellularLocation>
    <subcellularLocation>
        <location evidence="2">Cytoplasm</location>
        <location evidence="2">Cytoskeleton</location>
        <location evidence="2">Spindle</location>
    </subcellularLocation>
    <subcellularLocation>
        <location evidence="1">Nucleus</location>
    </subcellularLocation>
</comment>
<organism evidence="18 19">
    <name type="scientific">Wickerhamomyces anomalus (strain ATCC 58044 / CBS 1984 / NCYC 433 / NRRL Y-366-8)</name>
    <name type="common">Yeast</name>
    <name type="synonym">Hansenula anomala</name>
    <dbReference type="NCBI Taxonomy" id="683960"/>
    <lineage>
        <taxon>Eukaryota</taxon>
        <taxon>Fungi</taxon>
        <taxon>Dikarya</taxon>
        <taxon>Ascomycota</taxon>
        <taxon>Saccharomycotina</taxon>
        <taxon>Saccharomycetes</taxon>
        <taxon>Phaffomycetales</taxon>
        <taxon>Wickerhamomycetaceae</taxon>
        <taxon>Wickerhamomyces</taxon>
    </lineage>
</organism>
<dbReference type="GeneID" id="30198644"/>
<keyword evidence="14" id="KW-0137">Centromere</keyword>
<proteinExistence type="inferred from homology"/>
<dbReference type="RefSeq" id="XP_019039864.1">
    <property type="nucleotide sequence ID" value="XM_019181398.1"/>
</dbReference>
<dbReference type="EMBL" id="KV454209">
    <property type="protein sequence ID" value="ODQ60657.1"/>
    <property type="molecule type" value="Genomic_DNA"/>
</dbReference>
<gene>
    <name evidence="18" type="ORF">WICANDRAFT_27686</name>
</gene>
<name>A0A1E3P719_WICAA</name>
<evidence type="ECO:0000256" key="3">
    <source>
        <dbReference type="ARBA" id="ARBA00004629"/>
    </source>
</evidence>
<dbReference type="PANTHER" id="PTHR28262">
    <property type="entry name" value="DASH COMPLEX SUBUNIT SPC19"/>
    <property type="match status" value="1"/>
</dbReference>
<evidence type="ECO:0000256" key="4">
    <source>
        <dbReference type="ARBA" id="ARBA00008952"/>
    </source>
</evidence>
<evidence type="ECO:0000256" key="16">
    <source>
        <dbReference type="ARBA" id="ARBA00046633"/>
    </source>
</evidence>
<dbReference type="GO" id="GO:0042729">
    <property type="term" value="C:DASH complex"/>
    <property type="evidence" value="ECO:0007669"/>
    <property type="project" value="InterPro"/>
</dbReference>
<protein>
    <recommendedName>
        <fullName evidence="5">DASH complex subunit SPC19</fullName>
    </recommendedName>
    <alternativeName>
        <fullName evidence="15">Outer kinetochore protein SPC19</fullName>
    </alternativeName>
</protein>
<evidence type="ECO:0000256" key="2">
    <source>
        <dbReference type="ARBA" id="ARBA00004186"/>
    </source>
</evidence>
<accession>A0A1E3P719</accession>
<dbReference type="AlphaFoldDB" id="A0A1E3P719"/>
<evidence type="ECO:0000313" key="18">
    <source>
        <dbReference type="EMBL" id="ODQ60657.1"/>
    </source>
</evidence>
<keyword evidence="12" id="KW-0206">Cytoskeleton</keyword>
<evidence type="ECO:0000256" key="11">
    <source>
        <dbReference type="ARBA" id="ARBA00022838"/>
    </source>
</evidence>
<evidence type="ECO:0000313" key="19">
    <source>
        <dbReference type="Proteomes" id="UP000094112"/>
    </source>
</evidence>
<evidence type="ECO:0000256" key="9">
    <source>
        <dbReference type="ARBA" id="ARBA00022776"/>
    </source>
</evidence>
<evidence type="ECO:0000256" key="12">
    <source>
        <dbReference type="ARBA" id="ARBA00023212"/>
    </source>
</evidence>
<dbReference type="GO" id="GO:0005876">
    <property type="term" value="C:spindle microtubule"/>
    <property type="evidence" value="ECO:0007669"/>
    <property type="project" value="InterPro"/>
</dbReference>
<dbReference type="Pfam" id="PF08287">
    <property type="entry name" value="DASH_Spc19"/>
    <property type="match status" value="1"/>
</dbReference>
<evidence type="ECO:0000256" key="13">
    <source>
        <dbReference type="ARBA" id="ARBA00023242"/>
    </source>
</evidence>
<comment type="similarity">
    <text evidence="4">Belongs to the DASH complex SPC19 family.</text>
</comment>
<keyword evidence="9" id="KW-0131">Cell cycle</keyword>
<evidence type="ECO:0000256" key="7">
    <source>
        <dbReference type="ARBA" id="ARBA00022490"/>
    </source>
</evidence>
<keyword evidence="9" id="KW-0132">Cell division</keyword>
<keyword evidence="7" id="KW-0963">Cytoplasm</keyword>
<dbReference type="InterPro" id="IPR013251">
    <property type="entry name" value="DASH_Spc19"/>
</dbReference>
<keyword evidence="6" id="KW-0158">Chromosome</keyword>